<feature type="domain" description="FHA" evidence="3">
    <location>
        <begin position="57"/>
        <end position="107"/>
    </location>
</feature>
<evidence type="ECO:0000313" key="6">
    <source>
        <dbReference type="Proteomes" id="UP000092730"/>
    </source>
</evidence>
<evidence type="ECO:0000313" key="4">
    <source>
        <dbReference type="EMBL" id="OCF23268.1"/>
    </source>
</evidence>
<dbReference type="PROSITE" id="PS50006">
    <property type="entry name" value="FHA_DOMAIN"/>
    <property type="match status" value="1"/>
</dbReference>
<keyword evidence="2" id="KW-1133">Transmembrane helix</keyword>
<feature type="compositionally biased region" description="Acidic residues" evidence="1">
    <location>
        <begin position="560"/>
        <end position="598"/>
    </location>
</feature>
<feature type="compositionally biased region" description="Polar residues" evidence="1">
    <location>
        <begin position="899"/>
        <end position="915"/>
    </location>
</feature>
<dbReference type="Pfam" id="PF00498">
    <property type="entry name" value="FHA"/>
    <property type="match status" value="1"/>
</dbReference>
<reference evidence="4" key="1">
    <citation type="submission" date="2013-07" db="EMBL/GenBank/DDBJ databases">
        <title>The Genome Sequence of Cryptococcus bestiolae CBS10118.</title>
        <authorList>
            <consortium name="The Broad Institute Genome Sequencing Platform"/>
            <person name="Cuomo C."/>
            <person name="Litvintseva A."/>
            <person name="Chen Y."/>
            <person name="Heitman J."/>
            <person name="Sun S."/>
            <person name="Springer D."/>
            <person name="Dromer F."/>
            <person name="Young S.K."/>
            <person name="Zeng Q."/>
            <person name="Gargeya S."/>
            <person name="Fitzgerald M."/>
            <person name="Abouelleil A."/>
            <person name="Alvarado L."/>
            <person name="Berlin A.M."/>
            <person name="Chapman S.B."/>
            <person name="Dewar J."/>
            <person name="Goldberg J."/>
            <person name="Griggs A."/>
            <person name="Gujja S."/>
            <person name="Hansen M."/>
            <person name="Howarth C."/>
            <person name="Imamovic A."/>
            <person name="Larimer J."/>
            <person name="McCowan C."/>
            <person name="Murphy C."/>
            <person name="Pearson M."/>
            <person name="Priest M."/>
            <person name="Roberts A."/>
            <person name="Saif S."/>
            <person name="Shea T."/>
            <person name="Sykes S."/>
            <person name="Wortman J."/>
            <person name="Nusbaum C."/>
            <person name="Birren B."/>
        </authorList>
    </citation>
    <scope>NUCLEOTIDE SEQUENCE [LARGE SCALE GENOMIC DNA]</scope>
    <source>
        <strain evidence="4">CBS 10118</strain>
    </source>
</reference>
<dbReference type="OrthoDB" id="4096268at2759"/>
<keyword evidence="6" id="KW-1185">Reference proteome</keyword>
<organism evidence="4">
    <name type="scientific">Kwoniella bestiolae CBS 10118</name>
    <dbReference type="NCBI Taxonomy" id="1296100"/>
    <lineage>
        <taxon>Eukaryota</taxon>
        <taxon>Fungi</taxon>
        <taxon>Dikarya</taxon>
        <taxon>Basidiomycota</taxon>
        <taxon>Agaricomycotina</taxon>
        <taxon>Tremellomycetes</taxon>
        <taxon>Tremellales</taxon>
        <taxon>Cryptococcaceae</taxon>
        <taxon>Kwoniella</taxon>
    </lineage>
</organism>
<protein>
    <recommendedName>
        <fullName evidence="3">FHA domain-containing protein</fullName>
    </recommendedName>
</protein>
<evidence type="ECO:0000256" key="1">
    <source>
        <dbReference type="SAM" id="MobiDB-lite"/>
    </source>
</evidence>
<name>A0A1B9FWX9_9TREE</name>
<feature type="region of interest" description="Disordered" evidence="1">
    <location>
        <begin position="718"/>
        <end position="742"/>
    </location>
</feature>
<evidence type="ECO:0000313" key="5">
    <source>
        <dbReference type="EMBL" id="WVW85975.1"/>
    </source>
</evidence>
<feature type="region of interest" description="Disordered" evidence="1">
    <location>
        <begin position="458"/>
        <end position="690"/>
    </location>
</feature>
<feature type="region of interest" description="Disordered" evidence="1">
    <location>
        <begin position="284"/>
        <end position="311"/>
    </location>
</feature>
<feature type="compositionally biased region" description="Acidic residues" evidence="1">
    <location>
        <begin position="336"/>
        <end position="354"/>
    </location>
</feature>
<dbReference type="VEuPathDB" id="FungiDB:I302_07622"/>
<sequence length="947" mass="104553">MAQMREEDRPGTVESPSDWFISLTESRTSKTTYFTLTQLLASNEGKKEPKALVNGGVILGRKSSTATVKDGQFDSPIISRAHAQLTITPNGHVYITDLVSMHGTSISTPTEITVSPNSPVQVVNGDIILLGRRVYSNGEWYDPLKLTVGFRHHELGKGSGAENKRKQIGKIRSDFAIGKFAGIKDEAKLRKVIESILPPPAERRRKAMIMAMSMDNDAPIAYDGSGRIHTPPFIRAIHQEIIDMNADDSVEFTHEHIHSSRFSNQAGMGLSQDSAIEIMSNRAESPISVRSDTNDSDQENTAPEMVNRSNTYRIPPSVLYLSEEEEDLSLPRGSSEEFDRDVDDSMTDYEDDEVLPQGRPSFRSLSGKVPGSSELYSDPGSPSGVFEDEHESEVDLESDNGEPEVMGVREADNQPRALATPARSSTPRIQDDMGSINPDYHFNSPITIPIISLPLRRDDATDGFDEQEDEVSRHSPPSSPHYGAWYSYSSDDGEEIPEMSLDVNIPKPSSDVPSTLAAVPAQVNNRPSPLIHAEEGDQSNEPHHDDDEQDQLSDVHEHDDAESEEQDEEDFEEDQSMLEEEEQFSEGEGEDEGVEMDEEHCSSEKYSESEDEERSEIMEYSEDGRSSVYDSDGGHSYDEEEDFEDEKDDDEEEEEDGEDEGEDEEEEDEEDEREEEEEGEGSAEDDGFAWTRSEILSHAFAEETDGYLDDEIESSRFKSINAPQLKGETAADTQVDSSQDKLNNQTSIEAYFEPAQAAPAISSVESDPSVTEGITKEVKQEMMSQRNRQAAEKVPDRDQDDDDSGDMSSAANIVEDNEAQDTHVTVNGDPESAYIDNPEPEGEMDPDLLPVVVSLASSETTKRASTPSMSDVSSEGPVTPETSKKRSLPEEFTIVDHGVTSQEDLSNAPHPSTTRPTKRLRKIGTALGYMAVGAAGAFVGLLKYAPP</sequence>
<feature type="region of interest" description="Disordered" evidence="1">
    <location>
        <begin position="757"/>
        <end position="919"/>
    </location>
</feature>
<dbReference type="GeneID" id="30212021"/>
<feature type="compositionally biased region" description="Basic and acidic residues" evidence="1">
    <location>
        <begin position="599"/>
        <end position="608"/>
    </location>
</feature>
<feature type="compositionally biased region" description="Acidic residues" evidence="1">
    <location>
        <begin position="638"/>
        <end position="687"/>
    </location>
</feature>
<evidence type="ECO:0000256" key="2">
    <source>
        <dbReference type="SAM" id="Phobius"/>
    </source>
</evidence>
<keyword evidence="2" id="KW-0472">Membrane</keyword>
<feature type="transmembrane region" description="Helical" evidence="2">
    <location>
        <begin position="926"/>
        <end position="945"/>
    </location>
</feature>
<dbReference type="InterPro" id="IPR000253">
    <property type="entry name" value="FHA_dom"/>
</dbReference>
<proteinExistence type="predicted"/>
<dbReference type="CDD" id="cd00060">
    <property type="entry name" value="FHA"/>
    <property type="match status" value="1"/>
</dbReference>
<reference evidence="5" key="2">
    <citation type="submission" date="2013-07" db="EMBL/GenBank/DDBJ databases">
        <authorList>
            <consortium name="The Broad Institute Genome Sequencing Platform"/>
            <person name="Cuomo C."/>
            <person name="Litvintseva A."/>
            <person name="Chen Y."/>
            <person name="Heitman J."/>
            <person name="Sun S."/>
            <person name="Springer D."/>
            <person name="Dromer F."/>
            <person name="Young S.K."/>
            <person name="Zeng Q."/>
            <person name="Gargeya S."/>
            <person name="Fitzgerald M."/>
            <person name="Abouelleil A."/>
            <person name="Alvarado L."/>
            <person name="Berlin A.M."/>
            <person name="Chapman S.B."/>
            <person name="Dewar J."/>
            <person name="Goldberg J."/>
            <person name="Griggs A."/>
            <person name="Gujja S."/>
            <person name="Hansen M."/>
            <person name="Howarth C."/>
            <person name="Imamovic A."/>
            <person name="Larimer J."/>
            <person name="McCowan C."/>
            <person name="Murphy C."/>
            <person name="Pearson M."/>
            <person name="Priest M."/>
            <person name="Roberts A."/>
            <person name="Saif S."/>
            <person name="Shea T."/>
            <person name="Sykes S."/>
            <person name="Wortman J."/>
            <person name="Nusbaum C."/>
            <person name="Birren B."/>
        </authorList>
    </citation>
    <scope>NUCLEOTIDE SEQUENCE</scope>
    <source>
        <strain evidence="5">CBS 10118</strain>
    </source>
</reference>
<feature type="region of interest" description="Disordered" evidence="1">
    <location>
        <begin position="323"/>
        <end position="444"/>
    </location>
</feature>
<feature type="compositionally biased region" description="Polar residues" evidence="1">
    <location>
        <begin position="731"/>
        <end position="742"/>
    </location>
</feature>
<feature type="compositionally biased region" description="Acidic residues" evidence="1">
    <location>
        <begin position="386"/>
        <end position="402"/>
    </location>
</feature>
<dbReference type="Gene3D" id="2.60.200.20">
    <property type="match status" value="1"/>
</dbReference>
<evidence type="ECO:0000259" key="3">
    <source>
        <dbReference type="PROSITE" id="PS50006"/>
    </source>
</evidence>
<gene>
    <name evidence="4" type="ORF">I302_07622</name>
    <name evidence="5" type="ORF">I302_108013</name>
</gene>
<dbReference type="RefSeq" id="XP_019044338.1">
    <property type="nucleotide sequence ID" value="XM_019194215.1"/>
</dbReference>
<dbReference type="Proteomes" id="UP000092730">
    <property type="component" value="Chromosome 7"/>
</dbReference>
<dbReference type="EMBL" id="CP144547">
    <property type="protein sequence ID" value="WVW85975.1"/>
    <property type="molecule type" value="Genomic_DNA"/>
</dbReference>
<dbReference type="STRING" id="1296100.A0A1B9FWX9"/>
<reference evidence="4" key="3">
    <citation type="submission" date="2014-01" db="EMBL/GenBank/DDBJ databases">
        <title>Evolution of pathogenesis and genome organization in the Tremellales.</title>
        <authorList>
            <person name="Cuomo C."/>
            <person name="Litvintseva A."/>
            <person name="Heitman J."/>
            <person name="Chen Y."/>
            <person name="Sun S."/>
            <person name="Springer D."/>
            <person name="Dromer F."/>
            <person name="Young S."/>
            <person name="Zeng Q."/>
            <person name="Chapman S."/>
            <person name="Gujja S."/>
            <person name="Saif S."/>
            <person name="Birren B."/>
        </authorList>
    </citation>
    <scope>NUCLEOTIDE SEQUENCE</scope>
    <source>
        <strain evidence="4">CBS 10118</strain>
    </source>
</reference>
<dbReference type="EMBL" id="KI894024">
    <property type="protein sequence ID" value="OCF23268.1"/>
    <property type="molecule type" value="Genomic_DNA"/>
</dbReference>
<dbReference type="AlphaFoldDB" id="A0A1B9FWX9"/>
<accession>A0A1B9FWX9</accession>
<feature type="compositionally biased region" description="Polar residues" evidence="1">
    <location>
        <begin position="855"/>
        <end position="873"/>
    </location>
</feature>
<dbReference type="InterPro" id="IPR008984">
    <property type="entry name" value="SMAD_FHA_dom_sf"/>
</dbReference>
<keyword evidence="2" id="KW-0812">Transmembrane</keyword>
<dbReference type="SUPFAM" id="SSF49879">
    <property type="entry name" value="SMAD/FHA domain"/>
    <property type="match status" value="1"/>
</dbReference>
<reference evidence="5" key="4">
    <citation type="submission" date="2024-02" db="EMBL/GenBank/DDBJ databases">
        <title>Comparative genomics of Cryptococcus and Kwoniella reveals pathogenesis evolution and contrasting modes of karyotype evolution via chromosome fusion or intercentromeric recombination.</title>
        <authorList>
            <person name="Coelho M.A."/>
            <person name="David-Palma M."/>
            <person name="Shea T."/>
            <person name="Bowers K."/>
            <person name="McGinley-Smith S."/>
            <person name="Mohammad A.W."/>
            <person name="Gnirke A."/>
            <person name="Yurkov A.M."/>
            <person name="Nowrousian M."/>
            <person name="Sun S."/>
            <person name="Cuomo C.A."/>
            <person name="Heitman J."/>
        </authorList>
    </citation>
    <scope>NUCLEOTIDE SEQUENCE</scope>
    <source>
        <strain evidence="5">CBS 10118</strain>
    </source>
</reference>
<dbReference type="KEGG" id="kbi:30212021"/>
<feature type="compositionally biased region" description="Basic and acidic residues" evidence="1">
    <location>
        <begin position="532"/>
        <end position="546"/>
    </location>
</feature>